<gene>
    <name evidence="2" type="ORF">SPARVUS_LOCUS13289712</name>
</gene>
<protein>
    <submittedName>
        <fullName evidence="2">Uncharacterized protein</fullName>
    </submittedName>
</protein>
<accession>A0ABN9G744</accession>
<reference evidence="2" key="1">
    <citation type="submission" date="2023-05" db="EMBL/GenBank/DDBJ databases">
        <authorList>
            <person name="Stuckert A."/>
        </authorList>
    </citation>
    <scope>NUCLEOTIDE SEQUENCE</scope>
</reference>
<evidence type="ECO:0000256" key="1">
    <source>
        <dbReference type="SAM" id="MobiDB-lite"/>
    </source>
</evidence>
<proteinExistence type="predicted"/>
<dbReference type="EMBL" id="CATNWA010017824">
    <property type="protein sequence ID" value="CAI9603318.1"/>
    <property type="molecule type" value="Genomic_DNA"/>
</dbReference>
<feature type="region of interest" description="Disordered" evidence="1">
    <location>
        <begin position="1"/>
        <end position="28"/>
    </location>
</feature>
<sequence>MWQRPGHLPEVTHPHNGSERQWENRDNDFASTSEGIMVLERLCTTHRCENATGEERTAG</sequence>
<name>A0ABN9G744_9NEOB</name>
<evidence type="ECO:0000313" key="2">
    <source>
        <dbReference type="EMBL" id="CAI9603318.1"/>
    </source>
</evidence>
<evidence type="ECO:0000313" key="3">
    <source>
        <dbReference type="Proteomes" id="UP001162483"/>
    </source>
</evidence>
<dbReference type="Proteomes" id="UP001162483">
    <property type="component" value="Unassembled WGS sequence"/>
</dbReference>
<organism evidence="2 3">
    <name type="scientific">Staurois parvus</name>
    <dbReference type="NCBI Taxonomy" id="386267"/>
    <lineage>
        <taxon>Eukaryota</taxon>
        <taxon>Metazoa</taxon>
        <taxon>Chordata</taxon>
        <taxon>Craniata</taxon>
        <taxon>Vertebrata</taxon>
        <taxon>Euteleostomi</taxon>
        <taxon>Amphibia</taxon>
        <taxon>Batrachia</taxon>
        <taxon>Anura</taxon>
        <taxon>Neobatrachia</taxon>
        <taxon>Ranoidea</taxon>
        <taxon>Ranidae</taxon>
        <taxon>Staurois</taxon>
    </lineage>
</organism>
<feature type="compositionally biased region" description="Basic and acidic residues" evidence="1">
    <location>
        <begin position="10"/>
        <end position="28"/>
    </location>
</feature>
<comment type="caution">
    <text evidence="2">The sequence shown here is derived from an EMBL/GenBank/DDBJ whole genome shotgun (WGS) entry which is preliminary data.</text>
</comment>
<keyword evidence="3" id="KW-1185">Reference proteome</keyword>